<name>A0A7Y9UQG7_9ACTN</name>
<dbReference type="RefSeq" id="WP_179502319.1">
    <property type="nucleotide sequence ID" value="NZ_JACCAA010000001.1"/>
</dbReference>
<reference evidence="2 3" key="1">
    <citation type="submission" date="2020-07" db="EMBL/GenBank/DDBJ databases">
        <title>Sequencing the genomes of 1000 actinobacteria strains.</title>
        <authorList>
            <person name="Klenk H.-P."/>
        </authorList>
    </citation>
    <scope>NUCLEOTIDE SEQUENCE [LARGE SCALE GENOMIC DNA]</scope>
    <source>
        <strain evidence="2 3">DSM 23819</strain>
    </source>
</reference>
<proteinExistence type="predicted"/>
<comment type="caution">
    <text evidence="2">The sequence shown here is derived from an EMBL/GenBank/DDBJ whole genome shotgun (WGS) entry which is preliminary data.</text>
</comment>
<dbReference type="InterPro" id="IPR053143">
    <property type="entry name" value="Arylsulfate_ST"/>
</dbReference>
<dbReference type="Proteomes" id="UP000540656">
    <property type="component" value="Unassembled WGS sequence"/>
</dbReference>
<dbReference type="EMBL" id="JACCAA010000001">
    <property type="protein sequence ID" value="NYG59247.1"/>
    <property type="molecule type" value="Genomic_DNA"/>
</dbReference>
<dbReference type="GO" id="GO:0005975">
    <property type="term" value="P:carbohydrate metabolic process"/>
    <property type="evidence" value="ECO:0007669"/>
    <property type="project" value="UniProtKB-ARBA"/>
</dbReference>
<accession>A0A7Y9UQG7</accession>
<evidence type="ECO:0000256" key="1">
    <source>
        <dbReference type="SAM" id="SignalP"/>
    </source>
</evidence>
<evidence type="ECO:0000313" key="3">
    <source>
        <dbReference type="Proteomes" id="UP000540656"/>
    </source>
</evidence>
<dbReference type="PANTHER" id="PTHR35340">
    <property type="entry name" value="PQQ ENZYME REPEAT PROTEIN-RELATED"/>
    <property type="match status" value="1"/>
</dbReference>
<dbReference type="AlphaFoldDB" id="A0A7Y9UQG7"/>
<dbReference type="GO" id="GO:0004062">
    <property type="term" value="F:aryl sulfotransferase activity"/>
    <property type="evidence" value="ECO:0007669"/>
    <property type="project" value="InterPro"/>
</dbReference>
<keyword evidence="3" id="KW-1185">Reference proteome</keyword>
<organism evidence="2 3">
    <name type="scientific">Nocardioides daedukensis</name>
    <dbReference type="NCBI Taxonomy" id="634462"/>
    <lineage>
        <taxon>Bacteria</taxon>
        <taxon>Bacillati</taxon>
        <taxon>Actinomycetota</taxon>
        <taxon>Actinomycetes</taxon>
        <taxon>Propionibacteriales</taxon>
        <taxon>Nocardioidaceae</taxon>
        <taxon>Nocardioides</taxon>
    </lineage>
</organism>
<feature type="chain" id="PRO_5031183709" evidence="1">
    <location>
        <begin position="24"/>
        <end position="717"/>
    </location>
</feature>
<feature type="signal peptide" evidence="1">
    <location>
        <begin position="1"/>
        <end position="23"/>
    </location>
</feature>
<dbReference type="InterPro" id="IPR013783">
    <property type="entry name" value="Ig-like_fold"/>
</dbReference>
<gene>
    <name evidence="2" type="ORF">BJ980_002170</name>
</gene>
<protein>
    <submittedName>
        <fullName evidence="2">Uncharacterized protein</fullName>
    </submittedName>
</protein>
<sequence>MKHFRSAVAALACLTALATPALAIPTLAAPATAAAASAAAGRTLTLTGTGTTMWPAFSEDVPRYGISTTGSATGTVKITATPAGPGGRVLVNGAPTTGSRTITGLEPGDEISVIFDDDSGRSAYSLIYLPTRFPILERTTPASSAVAPGHVLLSLSDFGVGSPFFETAVDRNGVPVHVHTEWSSAIDFKQQPNGAFTSSRQSAATTGRSGGALVELGEDLEPASVHQTVGRNNTDGHDSIRTTDGRTILLGYEPNSATGKLDAVVQELDSAGNVTLDWNSADHVDIASESVVPATNNDYAHINSVVETADGNLLLSFRHLSAVFKIARRSEDGHQAGDVLWRLGGRTSDFTFPDDALGGPCAQHTASELPNGNILIFDNGSADATRDMCVDPQDRANGTQRRASTRITEYALDEETGAASLISSYDEGGFALFAGGVVQLPNGNRLIGWAAARESVASEVNGQGQRIWSIRDTNTDLTKRLFTYRAASGVLPDNVDPVVSLTLPASVAQGSSTTPAFSCRDNGGSGLADCATTGLNGDRLDTRTPGTHEVAVTATDAAGNTDTATASYVVTKAATIGRPDAMAKASGQRYYTGNNVYGGASKQTVRATLGRMWSKQRATLRITNDASATDRYSLRASASNSRFRVRYLAGTRDVTAQIEAGTLMSPYMRKGQQWTLTVEVTRRAGARRGDYRTFIVAVTSRHEARTRDSAGFRVSAR</sequence>
<dbReference type="Gene3D" id="2.60.40.10">
    <property type="entry name" value="Immunoglobulins"/>
    <property type="match status" value="1"/>
</dbReference>
<dbReference type="Pfam" id="PF05935">
    <property type="entry name" value="Arylsulfotrans"/>
    <property type="match status" value="1"/>
</dbReference>
<dbReference type="PANTHER" id="PTHR35340:SF5">
    <property type="entry name" value="ASST-DOMAIN-CONTAINING PROTEIN"/>
    <property type="match status" value="1"/>
</dbReference>
<dbReference type="InterPro" id="IPR010262">
    <property type="entry name" value="Arylsulfotransferase_bact"/>
</dbReference>
<keyword evidence="1" id="KW-0732">Signal</keyword>
<evidence type="ECO:0000313" key="2">
    <source>
        <dbReference type="EMBL" id="NYG59247.1"/>
    </source>
</evidence>